<organism evidence="1">
    <name type="scientific">Salmonella muenchen</name>
    <dbReference type="NCBI Taxonomy" id="596"/>
    <lineage>
        <taxon>Bacteria</taxon>
        <taxon>Pseudomonadati</taxon>
        <taxon>Pseudomonadota</taxon>
        <taxon>Gammaproteobacteria</taxon>
        <taxon>Enterobacterales</taxon>
        <taxon>Enterobacteriaceae</taxon>
        <taxon>Salmonella</taxon>
    </lineage>
</organism>
<sequence length="66" mass="8041">MWKPLKIFSPYVKNLLIFSEKSNYLNLKIFSPYVKNLLTLREKSSHLYQFFPIIIRQLKRAKFLSF</sequence>
<comment type="caution">
    <text evidence="1">The sequence shown here is derived from an EMBL/GenBank/DDBJ whole genome shotgun (WGS) entry which is preliminary data.</text>
</comment>
<gene>
    <name evidence="1" type="ORF">DP785_23275</name>
</gene>
<evidence type="ECO:0000313" key="1">
    <source>
        <dbReference type="EMBL" id="EBW6611725.1"/>
    </source>
</evidence>
<reference evidence="1" key="1">
    <citation type="submission" date="2018-06" db="EMBL/GenBank/DDBJ databases">
        <authorList>
            <person name="Ashton P.M."/>
            <person name="Dallman T."/>
            <person name="Nair S."/>
            <person name="De Pinna E."/>
            <person name="Peters T."/>
            <person name="Grant K."/>
        </authorList>
    </citation>
    <scope>NUCLEOTIDE SEQUENCE</scope>
    <source>
        <strain evidence="1">246187</strain>
    </source>
</reference>
<dbReference type="EMBL" id="AAHIXF010000028">
    <property type="protein sequence ID" value="EBW6611725.1"/>
    <property type="molecule type" value="Genomic_DNA"/>
</dbReference>
<dbReference type="AlphaFoldDB" id="A0A5W0DD59"/>
<proteinExistence type="predicted"/>
<protein>
    <submittedName>
        <fullName evidence="1">Uncharacterized protein</fullName>
    </submittedName>
</protein>
<accession>A0A5W0DD59</accession>
<name>A0A5W0DD59_SALMU</name>